<comment type="caution">
    <text evidence="4">The sequence shown here is derived from an EMBL/GenBank/DDBJ whole genome shotgun (WGS) entry which is preliminary data.</text>
</comment>
<dbReference type="PANTHER" id="PTHR19143">
    <property type="entry name" value="FIBRINOGEN/TENASCIN/ANGIOPOEITIN"/>
    <property type="match status" value="1"/>
</dbReference>
<dbReference type="Gene3D" id="3.90.215.10">
    <property type="entry name" value="Gamma Fibrinogen, chain A, domain 1"/>
    <property type="match status" value="1"/>
</dbReference>
<gene>
    <name evidence="4" type="ORF">ElyMa_006375900</name>
</gene>
<evidence type="ECO:0000313" key="5">
    <source>
        <dbReference type="Proteomes" id="UP000762676"/>
    </source>
</evidence>
<keyword evidence="5" id="KW-1185">Reference proteome</keyword>
<keyword evidence="1" id="KW-0175">Coiled coil</keyword>
<evidence type="ECO:0000313" key="4">
    <source>
        <dbReference type="EMBL" id="GFR99519.1"/>
    </source>
</evidence>
<evidence type="ECO:0000259" key="3">
    <source>
        <dbReference type="PROSITE" id="PS51406"/>
    </source>
</evidence>
<dbReference type="EMBL" id="BMAT01012806">
    <property type="protein sequence ID" value="GFR99519.1"/>
    <property type="molecule type" value="Genomic_DNA"/>
</dbReference>
<dbReference type="InterPro" id="IPR014716">
    <property type="entry name" value="Fibrinogen_a/b/g_C_1"/>
</dbReference>
<dbReference type="InterPro" id="IPR002181">
    <property type="entry name" value="Fibrinogen_a/b/g_C_dom"/>
</dbReference>
<name>A0AAV4HP87_9GAST</name>
<dbReference type="SMART" id="SM00186">
    <property type="entry name" value="FBG"/>
    <property type="match status" value="1"/>
</dbReference>
<feature type="coiled-coil region" evidence="1">
    <location>
        <begin position="198"/>
        <end position="225"/>
    </location>
</feature>
<dbReference type="Proteomes" id="UP000762676">
    <property type="component" value="Unassembled WGS sequence"/>
</dbReference>
<dbReference type="SUPFAM" id="SSF56496">
    <property type="entry name" value="Fibrinogen C-terminal domain-like"/>
    <property type="match status" value="1"/>
</dbReference>
<dbReference type="InterPro" id="IPR050373">
    <property type="entry name" value="Fibrinogen_C-term_domain"/>
</dbReference>
<feature type="domain" description="Fibrinogen C-terminal" evidence="3">
    <location>
        <begin position="404"/>
        <end position="619"/>
    </location>
</feature>
<protein>
    <submittedName>
        <fullName evidence="4">Tenascin-R</fullName>
    </submittedName>
</protein>
<evidence type="ECO:0000256" key="2">
    <source>
        <dbReference type="SAM" id="SignalP"/>
    </source>
</evidence>
<feature type="signal peptide" evidence="2">
    <location>
        <begin position="1"/>
        <end position="20"/>
    </location>
</feature>
<proteinExistence type="predicted"/>
<dbReference type="InterPro" id="IPR036056">
    <property type="entry name" value="Fibrinogen-like_C"/>
</dbReference>
<sequence>MMKALVCQLCLYIILVRVQGLELNLNLDTAATSVGYRPICGVLTCSETLLNDMTNASKEGALCQRTISSLSIFKTPQSSSITGSDTANQGKGALLVSLTSERPKLTRVSNGVKYVGAVEAKQAKLRLEMTKQVDCSAQYACEVRTLDALGNEFVHTNRLYQRPKQDDVRLTAEVTSSGILLQQLTVLQQQMSSFGKSLAEVKGQLEGFRDDIDKLETRVVSQNQESETRLDRLQGRLEDKILSVQSQIETRVVDKLCQLDIKLSNVCVGHEANSQTFGAIRENFAMLQEEMKNEIRRSARPKDSAVSNRTTGIVTGVQRQVSELLTNEQSNRHTLDNLIKINEKAANSSKKSYEDLKKHLSMMSNKFEHFETSVTNVSLKALTAFQDLIADTNATLRTSLKPVLFDILSPKECSKGTFPSLLGTAFPYHIIQPLGKSDLETAYLCDSVTDGGGWIVIQRRYSGATNFYRDWTAYKQGFGSLYGEFWLGNDNIHALTNSGKYELRVDLKYNGKSRFASYSSFSIDGENNNYVLRLGSYDGTAGDSFAYHNGKPFSTHDRDNDGVLRNSAADYSGAWWYDNGYYSNLNAKWELTQSDKAARWYFLSRRDSVTFSEMKIRKL</sequence>
<dbReference type="GO" id="GO:0005615">
    <property type="term" value="C:extracellular space"/>
    <property type="evidence" value="ECO:0007669"/>
    <property type="project" value="TreeGrafter"/>
</dbReference>
<dbReference type="Pfam" id="PF00147">
    <property type="entry name" value="Fibrinogen_C"/>
    <property type="match status" value="1"/>
</dbReference>
<reference evidence="4 5" key="1">
    <citation type="journal article" date="2021" name="Elife">
        <title>Chloroplast acquisition without the gene transfer in kleptoplastic sea slugs, Plakobranchus ocellatus.</title>
        <authorList>
            <person name="Maeda T."/>
            <person name="Takahashi S."/>
            <person name="Yoshida T."/>
            <person name="Shimamura S."/>
            <person name="Takaki Y."/>
            <person name="Nagai Y."/>
            <person name="Toyoda A."/>
            <person name="Suzuki Y."/>
            <person name="Arimoto A."/>
            <person name="Ishii H."/>
            <person name="Satoh N."/>
            <person name="Nishiyama T."/>
            <person name="Hasebe M."/>
            <person name="Maruyama T."/>
            <person name="Minagawa J."/>
            <person name="Obokata J."/>
            <person name="Shigenobu S."/>
        </authorList>
    </citation>
    <scope>NUCLEOTIDE SEQUENCE [LARGE SCALE GENOMIC DNA]</scope>
</reference>
<accession>A0AAV4HP87</accession>
<dbReference type="PROSITE" id="PS51406">
    <property type="entry name" value="FIBRINOGEN_C_2"/>
    <property type="match status" value="1"/>
</dbReference>
<organism evidence="4 5">
    <name type="scientific">Elysia marginata</name>
    <dbReference type="NCBI Taxonomy" id="1093978"/>
    <lineage>
        <taxon>Eukaryota</taxon>
        <taxon>Metazoa</taxon>
        <taxon>Spiralia</taxon>
        <taxon>Lophotrochozoa</taxon>
        <taxon>Mollusca</taxon>
        <taxon>Gastropoda</taxon>
        <taxon>Heterobranchia</taxon>
        <taxon>Euthyneura</taxon>
        <taxon>Panpulmonata</taxon>
        <taxon>Sacoglossa</taxon>
        <taxon>Placobranchoidea</taxon>
        <taxon>Plakobranchidae</taxon>
        <taxon>Elysia</taxon>
    </lineage>
</organism>
<dbReference type="AlphaFoldDB" id="A0AAV4HP87"/>
<dbReference type="CDD" id="cd00087">
    <property type="entry name" value="FReD"/>
    <property type="match status" value="1"/>
</dbReference>
<keyword evidence="2" id="KW-0732">Signal</keyword>
<evidence type="ECO:0000256" key="1">
    <source>
        <dbReference type="SAM" id="Coils"/>
    </source>
</evidence>
<feature type="chain" id="PRO_5043988502" evidence="2">
    <location>
        <begin position="21"/>
        <end position="619"/>
    </location>
</feature>